<evidence type="ECO:0000313" key="2">
    <source>
        <dbReference type="EMBL" id="KAK7020586.1"/>
    </source>
</evidence>
<feature type="compositionally biased region" description="Polar residues" evidence="1">
    <location>
        <begin position="309"/>
        <end position="321"/>
    </location>
</feature>
<sequence>MLGVFYQHEDAAQALETVSASRIDTGILTNPIALCDKSATNTGFTTTSSSSAGGTAWRVTSATEDDSIEEEVVFTVHGIVFQCDLPPIVQSYGKSTSPRHLQQKVVITGLGTPTFTKALNGLARIDSLLRLNIRDTPKELATDLGGYPTLTIANRFFTSKKIAKEEEHVGFTDDIDPKGILEAFRGDTLVHTTENEVFYYRRNLLQTGEHHFSKIQPANIKAGDVIEVQFTVTLVESTNKNTARKPNCITKLILRSITLLDDTFSENARLAQVLMPAPNRRTLKRKVGHDEEESREAEHRLKRMAIDPTQGNGSYNQPTQS</sequence>
<keyword evidence="3" id="KW-1185">Reference proteome</keyword>
<feature type="region of interest" description="Disordered" evidence="1">
    <location>
        <begin position="281"/>
        <end position="321"/>
    </location>
</feature>
<dbReference type="AlphaFoldDB" id="A0AAW0B5V1"/>
<accession>A0AAW0B5V1</accession>
<evidence type="ECO:0000256" key="1">
    <source>
        <dbReference type="SAM" id="MobiDB-lite"/>
    </source>
</evidence>
<comment type="caution">
    <text evidence="2">The sequence shown here is derived from an EMBL/GenBank/DDBJ whole genome shotgun (WGS) entry which is preliminary data.</text>
</comment>
<evidence type="ECO:0000313" key="3">
    <source>
        <dbReference type="Proteomes" id="UP001383192"/>
    </source>
</evidence>
<gene>
    <name evidence="2" type="ORF">VNI00_017715</name>
</gene>
<protein>
    <submittedName>
        <fullName evidence="2">Uncharacterized protein</fullName>
    </submittedName>
</protein>
<organism evidence="2 3">
    <name type="scientific">Paramarasmius palmivorus</name>
    <dbReference type="NCBI Taxonomy" id="297713"/>
    <lineage>
        <taxon>Eukaryota</taxon>
        <taxon>Fungi</taxon>
        <taxon>Dikarya</taxon>
        <taxon>Basidiomycota</taxon>
        <taxon>Agaricomycotina</taxon>
        <taxon>Agaricomycetes</taxon>
        <taxon>Agaricomycetidae</taxon>
        <taxon>Agaricales</taxon>
        <taxon>Marasmiineae</taxon>
        <taxon>Marasmiaceae</taxon>
        <taxon>Paramarasmius</taxon>
    </lineage>
</organism>
<dbReference type="EMBL" id="JAYKXP010000186">
    <property type="protein sequence ID" value="KAK7020586.1"/>
    <property type="molecule type" value="Genomic_DNA"/>
</dbReference>
<dbReference type="Proteomes" id="UP001383192">
    <property type="component" value="Unassembled WGS sequence"/>
</dbReference>
<name>A0AAW0B5V1_9AGAR</name>
<proteinExistence type="predicted"/>
<reference evidence="2 3" key="1">
    <citation type="submission" date="2024-01" db="EMBL/GenBank/DDBJ databases">
        <title>A draft genome for a cacao thread blight-causing isolate of Paramarasmius palmivorus.</title>
        <authorList>
            <person name="Baruah I.K."/>
            <person name="Bukari Y."/>
            <person name="Amoako-Attah I."/>
            <person name="Meinhardt L.W."/>
            <person name="Bailey B.A."/>
            <person name="Cohen S.P."/>
        </authorList>
    </citation>
    <scope>NUCLEOTIDE SEQUENCE [LARGE SCALE GENOMIC DNA]</scope>
    <source>
        <strain evidence="2 3">GH-12</strain>
    </source>
</reference>